<dbReference type="Pfam" id="PF02810">
    <property type="entry name" value="SEC-C"/>
    <property type="match status" value="2"/>
</dbReference>
<protein>
    <submittedName>
        <fullName evidence="2">YchJ family protein</fullName>
    </submittedName>
</protein>
<accession>A0ABS0IZY2</accession>
<gene>
    <name evidence="2" type="ORF">FVW20_01555</name>
</gene>
<dbReference type="Gene3D" id="3.10.450.50">
    <property type="match status" value="1"/>
</dbReference>
<dbReference type="SUPFAM" id="SSF54427">
    <property type="entry name" value="NTF2-like"/>
    <property type="match status" value="1"/>
</dbReference>
<dbReference type="NCBIfam" id="NF002449">
    <property type="entry name" value="PRK01617.1"/>
    <property type="match status" value="1"/>
</dbReference>
<name>A0ABS0IZY2_9BACT</name>
<keyword evidence="3" id="KW-1185">Reference proteome</keyword>
<dbReference type="RefSeq" id="WP_196608000.1">
    <property type="nucleotide sequence ID" value="NZ_VRYY01000031.1"/>
</dbReference>
<dbReference type="PANTHER" id="PTHR33747">
    <property type="entry name" value="UPF0225 PROTEIN SCO1677"/>
    <property type="match status" value="1"/>
</dbReference>
<reference evidence="2 3" key="1">
    <citation type="submission" date="2019-08" db="EMBL/GenBank/DDBJ databases">
        <authorList>
            <person name="Luo N."/>
        </authorList>
    </citation>
    <scope>NUCLEOTIDE SEQUENCE [LARGE SCALE GENOMIC DNA]</scope>
    <source>
        <strain evidence="2 3">NCIMB 9442</strain>
    </source>
</reference>
<sequence>MSETTLCPCGSGLVLDACCGPYVRGEKPVPTAEALMRSRYSAHCLHAFDYLDTSTHPAMREEVSVDEMRAWSEAVDWKGLEVLSVKGGQPGDETGEVSFVAHYVLGGVPQELREDSFFRCEDGVWYYADGLVHGQEPFRREAPKVGRNEPCPCGSGKKFKKCCGK</sequence>
<evidence type="ECO:0000313" key="3">
    <source>
        <dbReference type="Proteomes" id="UP001194469"/>
    </source>
</evidence>
<dbReference type="PANTHER" id="PTHR33747:SF1">
    <property type="entry name" value="ADENYLATE CYCLASE-ASSOCIATED CAP C-TERMINAL DOMAIN-CONTAINING PROTEIN"/>
    <property type="match status" value="1"/>
</dbReference>
<dbReference type="Pfam" id="PF17775">
    <property type="entry name" value="YchJ_M-like"/>
    <property type="match status" value="1"/>
</dbReference>
<evidence type="ECO:0000259" key="1">
    <source>
        <dbReference type="Pfam" id="PF17775"/>
    </source>
</evidence>
<dbReference type="EMBL" id="VRYY01000031">
    <property type="protein sequence ID" value="MBG3875741.1"/>
    <property type="molecule type" value="Genomic_DNA"/>
</dbReference>
<feature type="domain" description="YchJ-like middle NTF2-like" evidence="1">
    <location>
        <begin position="31"/>
        <end position="130"/>
    </location>
</feature>
<proteinExistence type="predicted"/>
<dbReference type="InterPro" id="IPR032710">
    <property type="entry name" value="NTF2-like_dom_sf"/>
</dbReference>
<comment type="caution">
    <text evidence="2">The sequence shown here is derived from an EMBL/GenBank/DDBJ whole genome shotgun (WGS) entry which is preliminary data.</text>
</comment>
<dbReference type="InterPro" id="IPR048469">
    <property type="entry name" value="YchJ-like_M"/>
</dbReference>
<dbReference type="SUPFAM" id="SSF103642">
    <property type="entry name" value="Sec-C motif"/>
    <property type="match status" value="1"/>
</dbReference>
<organism evidence="2 3">
    <name type="scientific">Nitratidesulfovibrio oxamicus</name>
    <dbReference type="NCBI Taxonomy" id="32016"/>
    <lineage>
        <taxon>Bacteria</taxon>
        <taxon>Pseudomonadati</taxon>
        <taxon>Thermodesulfobacteriota</taxon>
        <taxon>Desulfovibrionia</taxon>
        <taxon>Desulfovibrionales</taxon>
        <taxon>Desulfovibrionaceae</taxon>
        <taxon>Nitratidesulfovibrio</taxon>
    </lineage>
</organism>
<dbReference type="InterPro" id="IPR004027">
    <property type="entry name" value="SEC_C_motif"/>
</dbReference>
<evidence type="ECO:0000313" key="2">
    <source>
        <dbReference type="EMBL" id="MBG3875741.1"/>
    </source>
</evidence>
<dbReference type="Proteomes" id="UP001194469">
    <property type="component" value="Unassembled WGS sequence"/>
</dbReference>